<proteinExistence type="predicted"/>
<keyword evidence="2" id="KW-0812">Transmembrane</keyword>
<feature type="transmembrane region" description="Helical" evidence="2">
    <location>
        <begin position="87"/>
        <end position="105"/>
    </location>
</feature>
<gene>
    <name evidence="3" type="ORF">GA0061098_101716</name>
</gene>
<feature type="region of interest" description="Disordered" evidence="1">
    <location>
        <begin position="56"/>
        <end position="77"/>
    </location>
</feature>
<evidence type="ECO:0000256" key="1">
    <source>
        <dbReference type="SAM" id="MobiDB-lite"/>
    </source>
</evidence>
<keyword evidence="4" id="KW-1185">Reference proteome</keyword>
<organism evidence="3 4">
    <name type="scientific">Bradyrhizobium shewense</name>
    <dbReference type="NCBI Taxonomy" id="1761772"/>
    <lineage>
        <taxon>Bacteria</taxon>
        <taxon>Pseudomonadati</taxon>
        <taxon>Pseudomonadota</taxon>
        <taxon>Alphaproteobacteria</taxon>
        <taxon>Hyphomicrobiales</taxon>
        <taxon>Nitrobacteraceae</taxon>
        <taxon>Bradyrhizobium</taxon>
    </lineage>
</organism>
<dbReference type="Proteomes" id="UP000199184">
    <property type="component" value="Unassembled WGS sequence"/>
</dbReference>
<sequence>MVVGFECVPRSWDEGTSLSLPPPLWGRVGEGGSPGKSIRGMDVAVLACGESPGVAPPSLPLPHRGGGNEEGTPPSHARIREKFSNDYNPILLCMGLFSTFLIGWHP</sequence>
<name>A0A1C3XJB1_9BRAD</name>
<evidence type="ECO:0000313" key="4">
    <source>
        <dbReference type="Proteomes" id="UP000199184"/>
    </source>
</evidence>
<keyword evidence="2" id="KW-0472">Membrane</keyword>
<protein>
    <submittedName>
        <fullName evidence="3">Uncharacterized protein</fullName>
    </submittedName>
</protein>
<dbReference type="AlphaFoldDB" id="A0A1C3XJB1"/>
<evidence type="ECO:0000313" key="3">
    <source>
        <dbReference type="EMBL" id="SCB52235.1"/>
    </source>
</evidence>
<accession>A0A1C3XJB1</accession>
<keyword evidence="2" id="KW-1133">Transmembrane helix</keyword>
<reference evidence="4" key="1">
    <citation type="submission" date="2016-08" db="EMBL/GenBank/DDBJ databases">
        <authorList>
            <person name="Varghese N."/>
            <person name="Submissions Spin"/>
        </authorList>
    </citation>
    <scope>NUCLEOTIDE SEQUENCE [LARGE SCALE GENOMIC DNA]</scope>
    <source>
        <strain evidence="4">ERR11</strain>
    </source>
</reference>
<evidence type="ECO:0000256" key="2">
    <source>
        <dbReference type="SAM" id="Phobius"/>
    </source>
</evidence>
<dbReference type="EMBL" id="FMAI01000017">
    <property type="protein sequence ID" value="SCB52235.1"/>
    <property type="molecule type" value="Genomic_DNA"/>
</dbReference>